<evidence type="ECO:0000256" key="2">
    <source>
        <dbReference type="ARBA" id="ARBA00005721"/>
    </source>
</evidence>
<dbReference type="PANTHER" id="PTHR34297">
    <property type="entry name" value="HYPOTHETICAL CYTOSOLIC PROTEIN-RELATED"/>
    <property type="match status" value="1"/>
</dbReference>
<dbReference type="InterPro" id="IPR005531">
    <property type="entry name" value="Asp23"/>
</dbReference>
<evidence type="ECO:0000313" key="5">
    <source>
        <dbReference type="Proteomes" id="UP000198661"/>
    </source>
</evidence>
<sequence>MADKNQRGGLRFSTEVLETIAGIAASEVDGILSMSGGIVEGFAERLGRKNLTKGVTVELGETEVAVDLKVVVEYGRNVPEIYDQVVKNVERAITNMTGLKVVEVNMYVEGVGFPDENTLKEKDGDKEAPRVR</sequence>
<keyword evidence="5" id="KW-1185">Reference proteome</keyword>
<dbReference type="RefSeq" id="WP_092037116.1">
    <property type="nucleotide sequence ID" value="NZ_FOOK01000008.1"/>
</dbReference>
<dbReference type="Proteomes" id="UP000198661">
    <property type="component" value="Unassembled WGS sequence"/>
</dbReference>
<accession>A0A1I2MPH0</accession>
<evidence type="ECO:0000256" key="3">
    <source>
        <dbReference type="ARBA" id="ARBA00019574"/>
    </source>
</evidence>
<name>A0A1I2MPH0_9BACL</name>
<dbReference type="STRING" id="201973.SAMN04488025_10896"/>
<reference evidence="4 5" key="1">
    <citation type="submission" date="2016-10" db="EMBL/GenBank/DDBJ databases">
        <authorList>
            <person name="de Groot N.N."/>
        </authorList>
    </citation>
    <scope>NUCLEOTIDE SEQUENCE [LARGE SCALE GENOMIC DNA]</scope>
    <source>
        <strain evidence="4 5">DSM 44945</strain>
    </source>
</reference>
<comment type="function">
    <text evidence="1">May play a key role in alkaline pH tolerance.</text>
</comment>
<dbReference type="EMBL" id="FOOK01000008">
    <property type="protein sequence ID" value="SFF91377.1"/>
    <property type="molecule type" value="Genomic_DNA"/>
</dbReference>
<organism evidence="4 5">
    <name type="scientific">Planifilum fulgidum</name>
    <dbReference type="NCBI Taxonomy" id="201973"/>
    <lineage>
        <taxon>Bacteria</taxon>
        <taxon>Bacillati</taxon>
        <taxon>Bacillota</taxon>
        <taxon>Bacilli</taxon>
        <taxon>Bacillales</taxon>
        <taxon>Thermoactinomycetaceae</taxon>
        <taxon>Planifilum</taxon>
    </lineage>
</organism>
<dbReference type="OrthoDB" id="9793465at2"/>
<protein>
    <recommendedName>
        <fullName evidence="3">Alkaline shock protein 23</fullName>
    </recommendedName>
</protein>
<dbReference type="Pfam" id="PF03780">
    <property type="entry name" value="Asp23"/>
    <property type="match status" value="1"/>
</dbReference>
<evidence type="ECO:0000313" key="4">
    <source>
        <dbReference type="EMBL" id="SFF91377.1"/>
    </source>
</evidence>
<dbReference type="AlphaFoldDB" id="A0A1I2MPH0"/>
<evidence type="ECO:0000256" key="1">
    <source>
        <dbReference type="ARBA" id="ARBA00002561"/>
    </source>
</evidence>
<comment type="similarity">
    <text evidence="2">Belongs to the asp23 family.</text>
</comment>
<proteinExistence type="inferred from homology"/>
<gene>
    <name evidence="4" type="ORF">SAMN04488025_10896</name>
</gene>
<dbReference type="PANTHER" id="PTHR34297:SF3">
    <property type="entry name" value="ALKALINE SHOCK PROTEIN 23"/>
    <property type="match status" value="1"/>
</dbReference>